<dbReference type="EMBL" id="DF973529">
    <property type="protein sequence ID" value="GAU33494.1"/>
    <property type="molecule type" value="Genomic_DNA"/>
</dbReference>
<name>A0A2Z6MLN7_TRISU</name>
<dbReference type="Proteomes" id="UP000242715">
    <property type="component" value="Unassembled WGS sequence"/>
</dbReference>
<gene>
    <name evidence="1" type="ORF">TSUD_72560</name>
</gene>
<dbReference type="AlphaFoldDB" id="A0A2Z6MLN7"/>
<proteinExistence type="predicted"/>
<accession>A0A2Z6MLN7</accession>
<dbReference type="OrthoDB" id="1045822at2759"/>
<sequence>MYQPEHGKSLYNQPPSAAVTGYPVSFNSSTSAMFSGATTTEEEEYAPPPSKPLVGWSTNLCNCCANVEICN</sequence>
<evidence type="ECO:0000313" key="2">
    <source>
        <dbReference type="Proteomes" id="UP000242715"/>
    </source>
</evidence>
<keyword evidence="2" id="KW-1185">Reference proteome</keyword>
<organism evidence="1 2">
    <name type="scientific">Trifolium subterraneum</name>
    <name type="common">Subterranean clover</name>
    <dbReference type="NCBI Taxonomy" id="3900"/>
    <lineage>
        <taxon>Eukaryota</taxon>
        <taxon>Viridiplantae</taxon>
        <taxon>Streptophyta</taxon>
        <taxon>Embryophyta</taxon>
        <taxon>Tracheophyta</taxon>
        <taxon>Spermatophyta</taxon>
        <taxon>Magnoliopsida</taxon>
        <taxon>eudicotyledons</taxon>
        <taxon>Gunneridae</taxon>
        <taxon>Pentapetalae</taxon>
        <taxon>rosids</taxon>
        <taxon>fabids</taxon>
        <taxon>Fabales</taxon>
        <taxon>Fabaceae</taxon>
        <taxon>Papilionoideae</taxon>
        <taxon>50 kb inversion clade</taxon>
        <taxon>NPAAA clade</taxon>
        <taxon>Hologalegina</taxon>
        <taxon>IRL clade</taxon>
        <taxon>Trifolieae</taxon>
        <taxon>Trifolium</taxon>
    </lineage>
</organism>
<evidence type="ECO:0000313" key="1">
    <source>
        <dbReference type="EMBL" id="GAU33494.1"/>
    </source>
</evidence>
<reference evidence="2" key="1">
    <citation type="journal article" date="2017" name="Front. Plant Sci.">
        <title>Climate Clever Clovers: New Paradigm to Reduce the Environmental Footprint of Ruminants by Breeding Low Methanogenic Forages Utilizing Haplotype Variation.</title>
        <authorList>
            <person name="Kaur P."/>
            <person name="Appels R."/>
            <person name="Bayer P.E."/>
            <person name="Keeble-Gagnere G."/>
            <person name="Wang J."/>
            <person name="Hirakawa H."/>
            <person name="Shirasawa K."/>
            <person name="Vercoe P."/>
            <person name="Stefanova K."/>
            <person name="Durmic Z."/>
            <person name="Nichols P."/>
            <person name="Revell C."/>
            <person name="Isobe S.N."/>
            <person name="Edwards D."/>
            <person name="Erskine W."/>
        </authorList>
    </citation>
    <scope>NUCLEOTIDE SEQUENCE [LARGE SCALE GENOMIC DNA]</scope>
    <source>
        <strain evidence="2">cv. Daliak</strain>
    </source>
</reference>
<protein>
    <submittedName>
        <fullName evidence="1">Uncharacterized protein</fullName>
    </submittedName>
</protein>